<gene>
    <name evidence="15" type="ORF">PNK_0906</name>
</gene>
<evidence type="ECO:0000256" key="2">
    <source>
        <dbReference type="ARBA" id="ARBA00004651"/>
    </source>
</evidence>
<dbReference type="SMART" id="SM00387">
    <property type="entry name" value="HATPase_c"/>
    <property type="match status" value="1"/>
</dbReference>
<evidence type="ECO:0000313" key="16">
    <source>
        <dbReference type="Proteomes" id="UP000069902"/>
    </source>
</evidence>
<dbReference type="InterPro" id="IPR003660">
    <property type="entry name" value="HAMP_dom"/>
</dbReference>
<dbReference type="InterPro" id="IPR003594">
    <property type="entry name" value="HATPase_dom"/>
</dbReference>
<keyword evidence="11" id="KW-0175">Coiled coil</keyword>
<dbReference type="Proteomes" id="UP000069902">
    <property type="component" value="Chromosome cPNK"/>
</dbReference>
<protein>
    <recommendedName>
        <fullName evidence="3">histidine kinase</fullName>
        <ecNumber evidence="3">2.7.13.3</ecNumber>
    </recommendedName>
</protein>
<dbReference type="Gene3D" id="1.10.287.130">
    <property type="match status" value="1"/>
</dbReference>
<dbReference type="CDD" id="cd00082">
    <property type="entry name" value="HisKA"/>
    <property type="match status" value="1"/>
</dbReference>
<comment type="catalytic activity">
    <reaction evidence="1">
        <text>ATP + protein L-histidine = ADP + protein N-phospho-L-histidine.</text>
        <dbReference type="EC" id="2.7.13.3"/>
    </reaction>
</comment>
<dbReference type="InterPro" id="IPR036890">
    <property type="entry name" value="HATPase_C_sf"/>
</dbReference>
<feature type="transmembrane region" description="Helical" evidence="12">
    <location>
        <begin position="17"/>
        <end position="37"/>
    </location>
</feature>
<evidence type="ECO:0000256" key="5">
    <source>
        <dbReference type="ARBA" id="ARBA00022553"/>
    </source>
</evidence>
<dbReference type="Pfam" id="PF02518">
    <property type="entry name" value="HATPase_c"/>
    <property type="match status" value="1"/>
</dbReference>
<evidence type="ECO:0000256" key="8">
    <source>
        <dbReference type="ARBA" id="ARBA00022777"/>
    </source>
</evidence>
<evidence type="ECO:0000256" key="3">
    <source>
        <dbReference type="ARBA" id="ARBA00012438"/>
    </source>
</evidence>
<evidence type="ECO:0000256" key="12">
    <source>
        <dbReference type="SAM" id="Phobius"/>
    </source>
</evidence>
<dbReference type="RefSeq" id="WP_051981927.1">
    <property type="nucleotide sequence ID" value="NZ_LN879502.1"/>
</dbReference>
<dbReference type="InterPro" id="IPR033479">
    <property type="entry name" value="dCache_1"/>
</dbReference>
<keyword evidence="5" id="KW-0597">Phosphoprotein</keyword>
<keyword evidence="7 12" id="KW-0812">Transmembrane</keyword>
<evidence type="ECO:0000256" key="11">
    <source>
        <dbReference type="SAM" id="Coils"/>
    </source>
</evidence>
<sequence>MQNPFTFFRNLSLRVHLILWFLLLVLLPLGWTTFVSYELSKKIILDQSTNHLRALSLRQAQLIETYFKEKERNAAYLAKDETLAEATEAFRQALMLGRFAPPYQTIEQEYRSLLAYKTETLGYRNMFLLTKDGEIVFSLFPSYLKVGMNLLSNSPPIPDLVEVINNTANFLEIQVSPLLYFQPTAPTTFISVPTLKDGKLEGVVLVQLDNLAIYRLIGNYNGLGNTGETILVGKDKKEIVSITPLRNLDDGIAVHEISSASSFGKFIQQVLEGQRLVDRVIDYRDKETLMVGRHFLPALNLGIITKMDTEELLAPINKLKYLFWILGMTTAAIVALVASNVAKEITHPLLILTKKTRLMAAGDLSQRIENPSKNEIGRLGESFNDMASQLNNMIQNLDTLVATRTQEVEMQNIQLEQTIDELQQTQNRLINQEKLASLGALTAGIAHEIKNPLNFINNFAELSLDIQTEIRKKLSQIQAQPSEEEKSELDELFERLELNMTKIFEHGKRADSIVRNMLQHSRGTPGEEDLTNLNSLLDEYVGLSYHGMRAQDISFNVKIEKFYDQTLPLIPLVPQEMSRVFLNLLNNAYYAVHQRKLLEPSSFIPIVRVSTENHHDHAVIKIWDNGMGMSEEVYSKLFTPFFTTKPTGEGTGLGLSLSYNIVQGHEGTLIANTVYGQFTELVITLPFGHKQRTSQKHH</sequence>
<dbReference type="GO" id="GO:0000155">
    <property type="term" value="F:phosphorelay sensor kinase activity"/>
    <property type="evidence" value="ECO:0007669"/>
    <property type="project" value="InterPro"/>
</dbReference>
<keyword evidence="6" id="KW-0808">Transferase</keyword>
<dbReference type="Pfam" id="PF00672">
    <property type="entry name" value="HAMP"/>
    <property type="match status" value="1"/>
</dbReference>
<dbReference type="SUPFAM" id="SSF47384">
    <property type="entry name" value="Homodimeric domain of signal transducing histidine kinase"/>
    <property type="match status" value="1"/>
</dbReference>
<dbReference type="AlphaFoldDB" id="A0A0U5EQT2"/>
<dbReference type="PROSITE" id="PS50885">
    <property type="entry name" value="HAMP"/>
    <property type="match status" value="1"/>
</dbReference>
<dbReference type="PATRIC" id="fig|389348.3.peg.994"/>
<dbReference type="SUPFAM" id="SSF158472">
    <property type="entry name" value="HAMP domain-like"/>
    <property type="match status" value="1"/>
</dbReference>
<organism evidence="15 16">
    <name type="scientific">Candidatus Protochlamydia naegleriophila</name>
    <dbReference type="NCBI Taxonomy" id="389348"/>
    <lineage>
        <taxon>Bacteria</taxon>
        <taxon>Pseudomonadati</taxon>
        <taxon>Chlamydiota</taxon>
        <taxon>Chlamydiia</taxon>
        <taxon>Parachlamydiales</taxon>
        <taxon>Parachlamydiaceae</taxon>
        <taxon>Candidatus Protochlamydia</taxon>
    </lineage>
</organism>
<dbReference type="PROSITE" id="PS50109">
    <property type="entry name" value="HIS_KIN"/>
    <property type="match status" value="1"/>
</dbReference>
<evidence type="ECO:0000259" key="14">
    <source>
        <dbReference type="PROSITE" id="PS50885"/>
    </source>
</evidence>
<dbReference type="Gene3D" id="3.30.450.20">
    <property type="entry name" value="PAS domain"/>
    <property type="match status" value="1"/>
</dbReference>
<accession>A0A0U5EQT2</accession>
<dbReference type="InterPro" id="IPR036097">
    <property type="entry name" value="HisK_dim/P_sf"/>
</dbReference>
<evidence type="ECO:0000256" key="4">
    <source>
        <dbReference type="ARBA" id="ARBA00022475"/>
    </source>
</evidence>
<evidence type="ECO:0000256" key="9">
    <source>
        <dbReference type="ARBA" id="ARBA00022989"/>
    </source>
</evidence>
<evidence type="ECO:0000256" key="10">
    <source>
        <dbReference type="ARBA" id="ARBA00023136"/>
    </source>
</evidence>
<evidence type="ECO:0000313" key="15">
    <source>
        <dbReference type="EMBL" id="CUI16531.1"/>
    </source>
</evidence>
<dbReference type="EC" id="2.7.13.3" evidence="3"/>
<dbReference type="CDD" id="cd06225">
    <property type="entry name" value="HAMP"/>
    <property type="match status" value="1"/>
</dbReference>
<evidence type="ECO:0000256" key="1">
    <source>
        <dbReference type="ARBA" id="ARBA00000085"/>
    </source>
</evidence>
<dbReference type="SMART" id="SM00388">
    <property type="entry name" value="HisKA"/>
    <property type="match status" value="1"/>
</dbReference>
<evidence type="ECO:0000256" key="6">
    <source>
        <dbReference type="ARBA" id="ARBA00022679"/>
    </source>
</evidence>
<proteinExistence type="predicted"/>
<dbReference type="STRING" id="389348.PNK_0906"/>
<feature type="domain" description="Histidine kinase" evidence="13">
    <location>
        <begin position="444"/>
        <end position="689"/>
    </location>
</feature>
<keyword evidence="9 12" id="KW-1133">Transmembrane helix</keyword>
<reference evidence="16" key="1">
    <citation type="submission" date="2015-09" db="EMBL/GenBank/DDBJ databases">
        <authorList>
            <person name="Bertelli C."/>
        </authorList>
    </citation>
    <scope>NUCLEOTIDE SEQUENCE [LARGE SCALE GENOMIC DNA]</scope>
    <source>
        <strain evidence="16">KNic</strain>
    </source>
</reference>
<dbReference type="SUPFAM" id="SSF55874">
    <property type="entry name" value="ATPase domain of HSP90 chaperone/DNA topoisomerase II/histidine kinase"/>
    <property type="match status" value="1"/>
</dbReference>
<dbReference type="PANTHER" id="PTHR43065:SF42">
    <property type="entry name" value="TWO-COMPONENT SENSOR PPRA"/>
    <property type="match status" value="1"/>
</dbReference>
<dbReference type="PANTHER" id="PTHR43065">
    <property type="entry name" value="SENSOR HISTIDINE KINASE"/>
    <property type="match status" value="1"/>
</dbReference>
<dbReference type="InterPro" id="IPR004358">
    <property type="entry name" value="Sig_transdc_His_kin-like_C"/>
</dbReference>
<name>A0A0U5EQT2_9BACT</name>
<dbReference type="InterPro" id="IPR005467">
    <property type="entry name" value="His_kinase_dom"/>
</dbReference>
<dbReference type="SMART" id="SM00304">
    <property type="entry name" value="HAMP"/>
    <property type="match status" value="1"/>
</dbReference>
<dbReference type="Pfam" id="PF02743">
    <property type="entry name" value="dCache_1"/>
    <property type="match status" value="1"/>
</dbReference>
<dbReference type="Gene3D" id="3.30.565.10">
    <property type="entry name" value="Histidine kinase-like ATPase, C-terminal domain"/>
    <property type="match status" value="1"/>
</dbReference>
<dbReference type="EMBL" id="LN879502">
    <property type="protein sequence ID" value="CUI16531.1"/>
    <property type="molecule type" value="Genomic_DNA"/>
</dbReference>
<evidence type="ECO:0000256" key="7">
    <source>
        <dbReference type="ARBA" id="ARBA00022692"/>
    </source>
</evidence>
<comment type="subcellular location">
    <subcellularLocation>
        <location evidence="2">Cell membrane</location>
        <topology evidence="2">Multi-pass membrane protein</topology>
    </subcellularLocation>
</comment>
<feature type="domain" description="HAMP" evidence="14">
    <location>
        <begin position="343"/>
        <end position="395"/>
    </location>
</feature>
<keyword evidence="8 15" id="KW-0418">Kinase</keyword>
<feature type="coiled-coil region" evidence="11">
    <location>
        <begin position="405"/>
        <end position="435"/>
    </location>
</feature>
<dbReference type="InterPro" id="IPR003661">
    <property type="entry name" value="HisK_dim/P_dom"/>
</dbReference>
<dbReference type="InParanoid" id="A0A0U5EQT2"/>
<dbReference type="Pfam" id="PF00512">
    <property type="entry name" value="HisKA"/>
    <property type="match status" value="1"/>
</dbReference>
<dbReference type="PRINTS" id="PR00344">
    <property type="entry name" value="BCTRLSENSOR"/>
</dbReference>
<dbReference type="KEGG" id="pnl:PNK_0906"/>
<dbReference type="Gene3D" id="1.10.8.500">
    <property type="entry name" value="HAMP domain in histidine kinase"/>
    <property type="match status" value="1"/>
</dbReference>
<keyword evidence="16" id="KW-1185">Reference proteome</keyword>
<evidence type="ECO:0000259" key="13">
    <source>
        <dbReference type="PROSITE" id="PS50109"/>
    </source>
</evidence>
<keyword evidence="10 12" id="KW-0472">Membrane</keyword>
<dbReference type="GO" id="GO:0005886">
    <property type="term" value="C:plasma membrane"/>
    <property type="evidence" value="ECO:0007669"/>
    <property type="project" value="UniProtKB-SubCell"/>
</dbReference>
<keyword evidence="4" id="KW-1003">Cell membrane</keyword>